<dbReference type="InterPro" id="IPR037293">
    <property type="entry name" value="Gal_Oxidase_central_sf"/>
</dbReference>
<feature type="domain" description="GlxA-like beta barrel" evidence="3">
    <location>
        <begin position="148"/>
        <end position="255"/>
    </location>
</feature>
<comment type="caution">
    <text evidence="4">The sequence shown here is derived from an EMBL/GenBank/DDBJ whole genome shotgun (WGS) entry which is preliminary data.</text>
</comment>
<sequence length="649" mass="70610">MLMPRWFRRKIVLPVVAAAVMGAANIPPLYNGTVDWLHDRKINSAEYKAANGFWQIVELPKGQRVNAIHAALLPSGRILLIAGSGNDREQFNAGTFKTLVFDPVSGHTTLVPTPTDLFCAGHAYLPDGKLLVAGGTLRYELLEKEVKKAGGTMTFKNESPEAGRTFPKGTILDGVDGHKYVTDDDVTVPPATKVVYPPHHQGEEPKVVITAGQAQVWVDAAADGAAYVVDHNAQYEIEGLTGVDHHNYYALADKITMDKQDYQGRKEAYEFNPMTEQYERVQDMHEKRWYPTLTGLSDGSVLAVSGLDGSGQVVDGTKNEIYDPKTKTWTVRDDLNRYFPTYPALFQTAKDNILFFSGSNAGYGPADKGRDPGLWDLTDNNFTPVPGLREPDLMETSGSAWAGPVQNQTVMVVGGGGVGESDRTSSRIDIVKLGEAKPHFEPGPTLPKPTRYPLLVNLPDDTVLISNGSSDYRGKSGSDNHTARIYHPDTNTLTYAADPNVGRNYHSAGVLLPDGRVLTVGSDPLFRDKKNTIAGTFEQRIEIYSPAYLFRGSRPAIGDGPAALTPGQQATYITSNPDDVGSVRLIRPSAATHMLNTEQRSLIVDFKPTMNGVQLTLPASPALMPPGPYMLFVVSKTGVPSEAKWVSIS</sequence>
<organism evidence="4 5">
    <name type="scientific">Dactylosporangium salmoneum</name>
    <dbReference type="NCBI Taxonomy" id="53361"/>
    <lineage>
        <taxon>Bacteria</taxon>
        <taxon>Bacillati</taxon>
        <taxon>Actinomycetota</taxon>
        <taxon>Actinomycetes</taxon>
        <taxon>Micromonosporales</taxon>
        <taxon>Micromonosporaceae</taxon>
        <taxon>Dactylosporangium</taxon>
    </lineage>
</organism>
<accession>A0ABN3I0G4</accession>
<dbReference type="SUPFAM" id="SSF81296">
    <property type="entry name" value="E set domains"/>
    <property type="match status" value="1"/>
</dbReference>
<gene>
    <name evidence="4" type="ORF">GCM10010170_103080</name>
</gene>
<evidence type="ECO:0000256" key="1">
    <source>
        <dbReference type="SAM" id="SignalP"/>
    </source>
</evidence>
<name>A0ABN3I0G4_9ACTN</name>
<dbReference type="SUPFAM" id="SSF50965">
    <property type="entry name" value="Galactose oxidase, central domain"/>
    <property type="match status" value="1"/>
</dbReference>
<reference evidence="4 5" key="1">
    <citation type="journal article" date="2019" name="Int. J. Syst. Evol. Microbiol.">
        <title>The Global Catalogue of Microorganisms (GCM) 10K type strain sequencing project: providing services to taxonomists for standard genome sequencing and annotation.</title>
        <authorList>
            <consortium name="The Broad Institute Genomics Platform"/>
            <consortium name="The Broad Institute Genome Sequencing Center for Infectious Disease"/>
            <person name="Wu L."/>
            <person name="Ma J."/>
        </authorList>
    </citation>
    <scope>NUCLEOTIDE SEQUENCE [LARGE SCALE GENOMIC DNA]</scope>
    <source>
        <strain evidence="4 5">JCM 3272</strain>
    </source>
</reference>
<dbReference type="CDD" id="cd02851">
    <property type="entry name" value="E_set_GO_C"/>
    <property type="match status" value="1"/>
</dbReference>
<dbReference type="InterPro" id="IPR049305">
    <property type="entry name" value="GlxA-like_b-barrel"/>
</dbReference>
<dbReference type="Pfam" id="PF09118">
    <property type="entry name" value="GO-like_E_set"/>
    <property type="match status" value="1"/>
</dbReference>
<proteinExistence type="predicted"/>
<feature type="domain" description="Galactose oxidase-like Early set" evidence="2">
    <location>
        <begin position="554"/>
        <end position="648"/>
    </location>
</feature>
<dbReference type="Pfam" id="PF21110">
    <property type="entry name" value="GlxA"/>
    <property type="match status" value="1"/>
</dbReference>
<dbReference type="Proteomes" id="UP001501444">
    <property type="component" value="Unassembled WGS sequence"/>
</dbReference>
<dbReference type="Gene3D" id="2.130.10.80">
    <property type="entry name" value="Galactose oxidase/kelch, beta-propeller"/>
    <property type="match status" value="1"/>
</dbReference>
<protein>
    <submittedName>
        <fullName evidence="4">Kelch motif-containing protein</fullName>
    </submittedName>
</protein>
<dbReference type="InterPro" id="IPR014756">
    <property type="entry name" value="Ig_E-set"/>
</dbReference>
<dbReference type="PANTHER" id="PTHR32208">
    <property type="entry name" value="SECRETED PROTEIN-RELATED"/>
    <property type="match status" value="1"/>
</dbReference>
<evidence type="ECO:0000313" key="4">
    <source>
        <dbReference type="EMBL" id="GAA2390942.1"/>
    </source>
</evidence>
<dbReference type="InterPro" id="IPR011043">
    <property type="entry name" value="Gal_Oxase/kelch_b-propeller"/>
</dbReference>
<evidence type="ECO:0000313" key="5">
    <source>
        <dbReference type="Proteomes" id="UP001501444"/>
    </source>
</evidence>
<dbReference type="PANTHER" id="PTHR32208:SF21">
    <property type="entry name" value="LOW QUALITY PROTEIN: ALDEHYDE OXIDASE GLOX-LIKE"/>
    <property type="match status" value="1"/>
</dbReference>
<keyword evidence="1" id="KW-0732">Signal</keyword>
<dbReference type="EMBL" id="BAAARV010000123">
    <property type="protein sequence ID" value="GAA2390942.1"/>
    <property type="molecule type" value="Genomic_DNA"/>
</dbReference>
<feature type="signal peptide" evidence="1">
    <location>
        <begin position="1"/>
        <end position="17"/>
    </location>
</feature>
<keyword evidence="5" id="KW-1185">Reference proteome</keyword>
<dbReference type="Gene3D" id="2.60.40.10">
    <property type="entry name" value="Immunoglobulins"/>
    <property type="match status" value="1"/>
</dbReference>
<dbReference type="InterPro" id="IPR013783">
    <property type="entry name" value="Ig-like_fold"/>
</dbReference>
<dbReference type="SUPFAM" id="SSF63829">
    <property type="entry name" value="Calcium-dependent phosphotriesterase"/>
    <property type="match status" value="1"/>
</dbReference>
<dbReference type="InterPro" id="IPR015202">
    <property type="entry name" value="GO-like_E_set"/>
</dbReference>
<evidence type="ECO:0000259" key="3">
    <source>
        <dbReference type="Pfam" id="PF21110"/>
    </source>
</evidence>
<evidence type="ECO:0000259" key="2">
    <source>
        <dbReference type="Pfam" id="PF09118"/>
    </source>
</evidence>
<feature type="chain" id="PRO_5047163767" evidence="1">
    <location>
        <begin position="18"/>
        <end position="649"/>
    </location>
</feature>